<feature type="chain" id="PRO_5046320415" evidence="1">
    <location>
        <begin position="26"/>
        <end position="68"/>
    </location>
</feature>
<evidence type="ECO:0000313" key="2">
    <source>
        <dbReference type="EMBL" id="MFC4127012.1"/>
    </source>
</evidence>
<evidence type="ECO:0000256" key="1">
    <source>
        <dbReference type="SAM" id="SignalP"/>
    </source>
</evidence>
<dbReference type="EMBL" id="JBHSBA010000009">
    <property type="protein sequence ID" value="MFC4127012.1"/>
    <property type="molecule type" value="Genomic_DNA"/>
</dbReference>
<feature type="signal peptide" evidence="1">
    <location>
        <begin position="1"/>
        <end position="25"/>
    </location>
</feature>
<protein>
    <submittedName>
        <fullName evidence="2">Uncharacterized protein</fullName>
    </submittedName>
</protein>
<reference evidence="3" key="1">
    <citation type="journal article" date="2019" name="Int. J. Syst. Evol. Microbiol.">
        <title>The Global Catalogue of Microorganisms (GCM) 10K type strain sequencing project: providing services to taxonomists for standard genome sequencing and annotation.</title>
        <authorList>
            <consortium name="The Broad Institute Genomics Platform"/>
            <consortium name="The Broad Institute Genome Sequencing Center for Infectious Disease"/>
            <person name="Wu L."/>
            <person name="Ma J."/>
        </authorList>
    </citation>
    <scope>NUCLEOTIDE SEQUENCE [LARGE SCALE GENOMIC DNA]</scope>
    <source>
        <strain evidence="3">CGMCC 4.7204</strain>
    </source>
</reference>
<keyword evidence="3" id="KW-1185">Reference proteome</keyword>
<comment type="caution">
    <text evidence="2">The sequence shown here is derived from an EMBL/GenBank/DDBJ whole genome shotgun (WGS) entry which is preliminary data.</text>
</comment>
<organism evidence="2 3">
    <name type="scientific">Nocardia rhizosphaerae</name>
    <dbReference type="NCBI Taxonomy" id="1691571"/>
    <lineage>
        <taxon>Bacteria</taxon>
        <taxon>Bacillati</taxon>
        <taxon>Actinomycetota</taxon>
        <taxon>Actinomycetes</taxon>
        <taxon>Mycobacteriales</taxon>
        <taxon>Nocardiaceae</taxon>
        <taxon>Nocardia</taxon>
    </lineage>
</organism>
<proteinExistence type="predicted"/>
<dbReference type="Proteomes" id="UP001595767">
    <property type="component" value="Unassembled WGS sequence"/>
</dbReference>
<keyword evidence="1" id="KW-0732">Signal</keyword>
<evidence type="ECO:0000313" key="3">
    <source>
        <dbReference type="Proteomes" id="UP001595767"/>
    </source>
</evidence>
<gene>
    <name evidence="2" type="ORF">ACFOW8_18930</name>
</gene>
<dbReference type="RefSeq" id="WP_378552139.1">
    <property type="nucleotide sequence ID" value="NZ_JBHSBA010000009.1"/>
</dbReference>
<sequence>MLQKRVLFGVAVAAAVVGFAPTAGAAQTPVALPQASCSPMPGADLLWECLIPGLLTGSSSMSASLSGD</sequence>
<accession>A0ABV8L880</accession>
<name>A0ABV8L880_9NOCA</name>